<keyword evidence="2" id="KW-1185">Reference proteome</keyword>
<dbReference type="Proteomes" id="UP000186817">
    <property type="component" value="Unassembled WGS sequence"/>
</dbReference>
<reference evidence="1 2" key="1">
    <citation type="submission" date="2016-02" db="EMBL/GenBank/DDBJ databases">
        <title>Genome analysis of coral dinoflagellate symbionts highlights evolutionary adaptations to a symbiotic lifestyle.</title>
        <authorList>
            <person name="Aranda M."/>
            <person name="Li Y."/>
            <person name="Liew Y.J."/>
            <person name="Baumgarten S."/>
            <person name="Simakov O."/>
            <person name="Wilson M."/>
            <person name="Piel J."/>
            <person name="Ashoor H."/>
            <person name="Bougouffa S."/>
            <person name="Bajic V.B."/>
            <person name="Ryu T."/>
            <person name="Ravasi T."/>
            <person name="Bayer T."/>
            <person name="Micklem G."/>
            <person name="Kim H."/>
            <person name="Bhak J."/>
            <person name="Lajeunesse T.C."/>
            <person name="Voolstra C.R."/>
        </authorList>
    </citation>
    <scope>NUCLEOTIDE SEQUENCE [LARGE SCALE GENOMIC DNA]</scope>
    <source>
        <strain evidence="1 2">CCMP2467</strain>
    </source>
</reference>
<comment type="caution">
    <text evidence="1">The sequence shown here is derived from an EMBL/GenBank/DDBJ whole genome shotgun (WGS) entry which is preliminary data.</text>
</comment>
<name>A0A1Q9CV21_SYMMI</name>
<proteinExistence type="predicted"/>
<dbReference type="EMBL" id="LSRX01000900">
    <property type="protein sequence ID" value="OLP86768.1"/>
    <property type="molecule type" value="Genomic_DNA"/>
</dbReference>
<protein>
    <submittedName>
        <fullName evidence="1">Uncharacterized protein</fullName>
    </submittedName>
</protein>
<organism evidence="1 2">
    <name type="scientific">Symbiodinium microadriaticum</name>
    <name type="common">Dinoflagellate</name>
    <name type="synonym">Zooxanthella microadriatica</name>
    <dbReference type="NCBI Taxonomy" id="2951"/>
    <lineage>
        <taxon>Eukaryota</taxon>
        <taxon>Sar</taxon>
        <taxon>Alveolata</taxon>
        <taxon>Dinophyceae</taxon>
        <taxon>Suessiales</taxon>
        <taxon>Symbiodiniaceae</taxon>
        <taxon>Symbiodinium</taxon>
    </lineage>
</organism>
<dbReference type="AlphaFoldDB" id="A0A1Q9CV21"/>
<sequence>MVNWPDGNKRPPSKHTRDTLEILREVLRDPLLTSEMEEAACLRPQQVPDFLAKAVAEASAAVLGAGVSSAQGAVAPNGKPQLLVCVKSALDGYDRSAMAVALSALLDVDVRVHRHGVAVNLDDRMDVEILLETAEEQCKRRSRGPRSLFAISYLTVAEDWDEADRRGEELVRASPQMSWAIALSRRFCSIGRLPGLRMNGHRAGKGPQVMEMVLRNLALRIKDRDAETLKRFEQALAVSNTQDHAVGTRLVVSMAKEVLEWSKSGPLGLWLKDAELYAGEKGRNQASALLRAAADSLDGEVRGLGHTQSFRIPRAEDDSPAAAVDRSITKGVRLVHFGCFEQAQEQLDEARLHLQQQHFEEGARESLTLAACLASSLLQQKKGRNDLVKELKAECMQSLHRLEATTKRPKPVACWHNLPLLLRVLPSSKRPSSPMAQRHGDLDWSGMECTGALDSDVLEDLPDSGLQRRVRARSRHLMSYLMPLTGERFASDALEVHRIEAGLAKALC</sequence>
<gene>
    <name evidence="1" type="ORF">AK812_SmicGene32072</name>
</gene>
<evidence type="ECO:0000313" key="2">
    <source>
        <dbReference type="Proteomes" id="UP000186817"/>
    </source>
</evidence>
<accession>A0A1Q9CV21</accession>
<evidence type="ECO:0000313" key="1">
    <source>
        <dbReference type="EMBL" id="OLP86768.1"/>
    </source>
</evidence>
<dbReference type="OrthoDB" id="428061at2759"/>